<dbReference type="CDD" id="cd12151">
    <property type="entry name" value="F1-ATPase_gamma"/>
    <property type="match status" value="1"/>
</dbReference>
<evidence type="ECO:0000256" key="8">
    <source>
        <dbReference type="ARBA" id="ARBA00023196"/>
    </source>
</evidence>
<evidence type="ECO:0000256" key="4">
    <source>
        <dbReference type="ARBA" id="ARBA00022448"/>
    </source>
</evidence>
<keyword evidence="6 10" id="KW-0406">Ion transport</keyword>
<evidence type="ECO:0000256" key="5">
    <source>
        <dbReference type="ARBA" id="ARBA00022781"/>
    </source>
</evidence>
<dbReference type="Gene3D" id="3.40.1380.10">
    <property type="match status" value="1"/>
</dbReference>
<keyword evidence="5 10" id="KW-0375">Hydrogen ion transport</keyword>
<organism evidence="11 12">
    <name type="scientific">Qingrenia yutianensis</name>
    <dbReference type="NCBI Taxonomy" id="2763676"/>
    <lineage>
        <taxon>Bacteria</taxon>
        <taxon>Bacillati</taxon>
        <taxon>Bacillota</taxon>
        <taxon>Clostridia</taxon>
        <taxon>Eubacteriales</taxon>
        <taxon>Oscillospiraceae</taxon>
        <taxon>Qingrenia</taxon>
    </lineage>
</organism>
<evidence type="ECO:0000256" key="9">
    <source>
        <dbReference type="ARBA" id="ARBA00023310"/>
    </source>
</evidence>
<evidence type="ECO:0000256" key="1">
    <source>
        <dbReference type="ARBA" id="ARBA00003456"/>
    </source>
</evidence>
<dbReference type="Pfam" id="PF00231">
    <property type="entry name" value="ATP-synt"/>
    <property type="match status" value="1"/>
</dbReference>
<evidence type="ECO:0000256" key="10">
    <source>
        <dbReference type="HAMAP-Rule" id="MF_00815"/>
    </source>
</evidence>
<dbReference type="HAMAP" id="MF_00815">
    <property type="entry name" value="ATP_synth_gamma_bact"/>
    <property type="match status" value="1"/>
</dbReference>
<comment type="subunit">
    <text evidence="10">F-type ATPases have 2 components, CF(1) - the catalytic core - and CF(0) - the membrane proton channel. CF(1) has five subunits: alpha(3), beta(3), gamma(1), delta(1), epsilon(1). CF(0) has three main subunits: a, b and c.</text>
</comment>
<dbReference type="RefSeq" id="WP_262431259.1">
    <property type="nucleotide sequence ID" value="NZ_JACRTE010000001.1"/>
</dbReference>
<dbReference type="PRINTS" id="PR00126">
    <property type="entry name" value="ATPASEGAMMA"/>
</dbReference>
<evidence type="ECO:0000256" key="3">
    <source>
        <dbReference type="ARBA" id="ARBA00007681"/>
    </source>
</evidence>
<dbReference type="GO" id="GO:0046933">
    <property type="term" value="F:proton-transporting ATP synthase activity, rotational mechanism"/>
    <property type="evidence" value="ECO:0007669"/>
    <property type="project" value="UniProtKB-UniRule"/>
</dbReference>
<keyword evidence="12" id="KW-1185">Reference proteome</keyword>
<keyword evidence="9 10" id="KW-0066">ATP synthesis</keyword>
<dbReference type="InterPro" id="IPR035968">
    <property type="entry name" value="ATP_synth_F1_ATPase_gsu"/>
</dbReference>
<dbReference type="GO" id="GO:0045259">
    <property type="term" value="C:proton-transporting ATP synthase complex"/>
    <property type="evidence" value="ECO:0007669"/>
    <property type="project" value="UniProtKB-KW"/>
</dbReference>
<dbReference type="PANTHER" id="PTHR11693:SF22">
    <property type="entry name" value="ATP SYNTHASE SUBUNIT GAMMA, MITOCHONDRIAL"/>
    <property type="match status" value="1"/>
</dbReference>
<evidence type="ECO:0000256" key="6">
    <source>
        <dbReference type="ARBA" id="ARBA00023065"/>
    </source>
</evidence>
<keyword evidence="8 10" id="KW-0139">CF(1)</keyword>
<dbReference type="GO" id="GO:0005886">
    <property type="term" value="C:plasma membrane"/>
    <property type="evidence" value="ECO:0007669"/>
    <property type="project" value="UniProtKB-SubCell"/>
</dbReference>
<keyword evidence="4 10" id="KW-0813">Transport</keyword>
<dbReference type="PANTHER" id="PTHR11693">
    <property type="entry name" value="ATP SYNTHASE GAMMA CHAIN"/>
    <property type="match status" value="1"/>
</dbReference>
<keyword evidence="10" id="KW-1003">Cell membrane</keyword>
<dbReference type="InterPro" id="IPR000131">
    <property type="entry name" value="ATP_synth_F1_gsu"/>
</dbReference>
<evidence type="ECO:0000256" key="7">
    <source>
        <dbReference type="ARBA" id="ARBA00023136"/>
    </source>
</evidence>
<comment type="similarity">
    <text evidence="3 10">Belongs to the ATPase gamma chain family.</text>
</comment>
<dbReference type="Gene3D" id="1.10.287.80">
    <property type="entry name" value="ATP synthase, gamma subunit, helix hairpin domain"/>
    <property type="match status" value="1"/>
</dbReference>
<evidence type="ECO:0000313" key="12">
    <source>
        <dbReference type="Proteomes" id="UP000647416"/>
    </source>
</evidence>
<proteinExistence type="inferred from homology"/>
<dbReference type="NCBIfam" id="TIGR01146">
    <property type="entry name" value="ATPsyn_F1gamma"/>
    <property type="match status" value="1"/>
</dbReference>
<sequence length="278" mass="30673">MAGNMKAIKNRIKSVENTKQITKAMELVAASKLKKASAKIENSRPFFEILKETLDGIAKNNKDFSSPFCVLNESKPTCHIVIAGDRGLAGGYNSNLFKSVDLKDGDVVFPIGRKAIEHFEHRGAEIFTKKYNVTEDVSISDCDAIGKEISKAYLDGKFGSVKVEYTKFVNFLSQMPASDEVLPIIYRGEEKNDTKSLIIYEPSYEAVFDFAVPQYIGGIVYGAVAESLASELSARRNAMQSANKNADEMINNLNLSYNRARQAAITQEITEIVAGSQE</sequence>
<dbReference type="GO" id="GO:0042777">
    <property type="term" value="P:proton motive force-driven plasma membrane ATP synthesis"/>
    <property type="evidence" value="ECO:0007669"/>
    <property type="project" value="UniProtKB-UniRule"/>
</dbReference>
<reference evidence="11" key="1">
    <citation type="submission" date="2020-08" db="EMBL/GenBank/DDBJ databases">
        <title>Genome public.</title>
        <authorList>
            <person name="Liu C."/>
            <person name="Sun Q."/>
        </authorList>
    </citation>
    <scope>NUCLEOTIDE SEQUENCE</scope>
    <source>
        <strain evidence="11">NSJ-50</strain>
    </source>
</reference>
<comment type="subcellular location">
    <subcellularLocation>
        <location evidence="10">Cell membrane</location>
        <topology evidence="10">Peripheral membrane protein</topology>
    </subcellularLocation>
    <subcellularLocation>
        <location evidence="2">Membrane</location>
        <topology evidence="2">Peripheral membrane protein</topology>
    </subcellularLocation>
</comment>
<protein>
    <recommendedName>
        <fullName evidence="10">ATP synthase gamma chain</fullName>
    </recommendedName>
    <alternativeName>
        <fullName evidence="10">ATP synthase F1 sector gamma subunit</fullName>
    </alternativeName>
    <alternativeName>
        <fullName evidence="10">F-ATPase gamma subunit</fullName>
    </alternativeName>
</protein>
<evidence type="ECO:0000256" key="2">
    <source>
        <dbReference type="ARBA" id="ARBA00004170"/>
    </source>
</evidence>
<dbReference type="GO" id="GO:0005524">
    <property type="term" value="F:ATP binding"/>
    <property type="evidence" value="ECO:0007669"/>
    <property type="project" value="UniProtKB-UniRule"/>
</dbReference>
<gene>
    <name evidence="10 11" type="primary">atpG</name>
    <name evidence="11" type="ORF">H8706_01755</name>
</gene>
<dbReference type="SUPFAM" id="SSF52943">
    <property type="entry name" value="ATP synthase (F1-ATPase), gamma subunit"/>
    <property type="match status" value="1"/>
</dbReference>
<keyword evidence="7 10" id="KW-0472">Membrane</keyword>
<dbReference type="Proteomes" id="UP000647416">
    <property type="component" value="Unassembled WGS sequence"/>
</dbReference>
<comment type="function">
    <text evidence="1 10">Produces ATP from ADP in the presence of a proton gradient across the membrane. The gamma chain is believed to be important in regulating ATPase activity and the flow of protons through the CF(0) complex.</text>
</comment>
<comment type="caution">
    <text evidence="11">The sequence shown here is derived from an EMBL/GenBank/DDBJ whole genome shotgun (WGS) entry which is preliminary data.</text>
</comment>
<dbReference type="EMBL" id="JACRTE010000001">
    <property type="protein sequence ID" value="MBC8595595.1"/>
    <property type="molecule type" value="Genomic_DNA"/>
</dbReference>
<evidence type="ECO:0000313" key="11">
    <source>
        <dbReference type="EMBL" id="MBC8595595.1"/>
    </source>
</evidence>
<accession>A0A926F7W3</accession>
<name>A0A926F7W3_9FIRM</name>
<dbReference type="AlphaFoldDB" id="A0A926F7W3"/>